<feature type="domain" description="ABC transmembrane type-1" evidence="9">
    <location>
        <begin position="324"/>
        <end position="522"/>
    </location>
</feature>
<feature type="transmembrane region" description="Helical" evidence="8">
    <location>
        <begin position="398"/>
        <end position="419"/>
    </location>
</feature>
<feature type="transmembrane region" description="Helical" evidence="8">
    <location>
        <begin position="456"/>
        <end position="478"/>
    </location>
</feature>
<keyword evidence="11" id="KW-1185">Reference proteome</keyword>
<evidence type="ECO:0000256" key="1">
    <source>
        <dbReference type="ARBA" id="ARBA00004429"/>
    </source>
</evidence>
<evidence type="ECO:0000256" key="7">
    <source>
        <dbReference type="ARBA" id="ARBA00023136"/>
    </source>
</evidence>
<feature type="transmembrane region" description="Helical" evidence="8">
    <location>
        <begin position="361"/>
        <end position="386"/>
    </location>
</feature>
<dbReference type="PANTHER" id="PTHR43357:SF4">
    <property type="entry name" value="INNER MEMBRANE ABC TRANSPORTER PERMEASE PROTEIN YDCV"/>
    <property type="match status" value="1"/>
</dbReference>
<proteinExistence type="inferred from homology"/>
<feature type="domain" description="ABC transmembrane type-1" evidence="9">
    <location>
        <begin position="50"/>
        <end position="245"/>
    </location>
</feature>
<organism evidence="10 11">
    <name type="scientific">Branchiibius cervicis</name>
    <dbReference type="NCBI Taxonomy" id="908252"/>
    <lineage>
        <taxon>Bacteria</taxon>
        <taxon>Bacillati</taxon>
        <taxon>Actinomycetota</taxon>
        <taxon>Actinomycetes</taxon>
        <taxon>Micrococcales</taxon>
        <taxon>Dermacoccaceae</taxon>
        <taxon>Branchiibius</taxon>
    </lineage>
</organism>
<evidence type="ECO:0000313" key="11">
    <source>
        <dbReference type="Proteomes" id="UP001596356"/>
    </source>
</evidence>
<feature type="transmembrane region" description="Helical" evidence="8">
    <location>
        <begin position="498"/>
        <end position="522"/>
    </location>
</feature>
<accession>A0ABW2AXS2</accession>
<comment type="similarity">
    <text evidence="8">Belongs to the binding-protein-dependent transport system permease family.</text>
</comment>
<dbReference type="Gene3D" id="1.10.3720.10">
    <property type="entry name" value="MetI-like"/>
    <property type="match status" value="2"/>
</dbReference>
<dbReference type="SUPFAM" id="SSF161098">
    <property type="entry name" value="MetI-like"/>
    <property type="match status" value="2"/>
</dbReference>
<evidence type="ECO:0000256" key="5">
    <source>
        <dbReference type="ARBA" id="ARBA00022692"/>
    </source>
</evidence>
<dbReference type="InterPro" id="IPR000515">
    <property type="entry name" value="MetI-like"/>
</dbReference>
<dbReference type="RefSeq" id="WP_377824700.1">
    <property type="nucleotide sequence ID" value="NZ_JBHSWJ010000002.1"/>
</dbReference>
<keyword evidence="2 8" id="KW-0813">Transport</keyword>
<dbReference type="Proteomes" id="UP001596356">
    <property type="component" value="Unassembled WGS sequence"/>
</dbReference>
<keyword evidence="5 8" id="KW-0812">Transmembrane</keyword>
<evidence type="ECO:0000259" key="9">
    <source>
        <dbReference type="PROSITE" id="PS50928"/>
    </source>
</evidence>
<feature type="transmembrane region" description="Helical" evidence="8">
    <location>
        <begin position="330"/>
        <end position="349"/>
    </location>
</feature>
<dbReference type="PANTHER" id="PTHR43357">
    <property type="entry name" value="INNER MEMBRANE ABC TRANSPORTER PERMEASE PROTEIN YDCV"/>
    <property type="match status" value="1"/>
</dbReference>
<feature type="transmembrane region" description="Helical" evidence="8">
    <location>
        <begin position="227"/>
        <end position="248"/>
    </location>
</feature>
<dbReference type="EMBL" id="JBHSWJ010000002">
    <property type="protein sequence ID" value="MFC6715523.1"/>
    <property type="molecule type" value="Genomic_DNA"/>
</dbReference>
<comment type="caution">
    <text evidence="10">The sequence shown here is derived from an EMBL/GenBank/DDBJ whole genome shotgun (WGS) entry which is preliminary data.</text>
</comment>
<dbReference type="CDD" id="cd06261">
    <property type="entry name" value="TM_PBP2"/>
    <property type="match status" value="2"/>
</dbReference>
<feature type="transmembrane region" description="Helical" evidence="8">
    <location>
        <begin position="180"/>
        <end position="207"/>
    </location>
</feature>
<evidence type="ECO:0000256" key="2">
    <source>
        <dbReference type="ARBA" id="ARBA00022448"/>
    </source>
</evidence>
<keyword evidence="4" id="KW-0997">Cell inner membrane</keyword>
<sequence length="531" mass="55836">MLAAVPLAFLVVFFLVPVTGMIGRGLRPDGVWDLAGAWEVLTRARTAKVIGFTLFTAVTGTVITVALGVPAAYCLYRLRLPGATILRGLLVMPFVLPTVVVGVAFRTLLAENGPLGFLGLDGTPTAIIAALVFFNLSVVIRVVGTAWAGLDPRPEQAAASLGATPGQVFRTITLPSLRPAIVSATSVVFLFCATAFGVVLTLGGVRYSTIETEIYLLTTNFLDLQGAAVLSILQFVMVLVLLALVGRVRRDGAANRPPTPARIRRGDTGPLAALVLSVLLVIAPLATLLIRSLQVQGDWSLANYRNLTVVTGDNALPVTVWQALSTSWRIAIDATVLAVVLGLIVAVLVSRRPRSRPARRLVGLLDGVFMLPLGISAVTVGFGFLITLDRPPFDFRDSVWLIPVAQAMVALPLVVRTLAPALRNVDQRQREAAAALGAGPVRVAITVDVVAAWRPFLAAIGFALAVSLGEFGATSFLARPDDPTLPVAIYQLIGHPGAANFGMALAASVVLAAVTGTIMAGVDRFGGRTMV</sequence>
<evidence type="ECO:0000256" key="3">
    <source>
        <dbReference type="ARBA" id="ARBA00022475"/>
    </source>
</evidence>
<feature type="transmembrane region" description="Helical" evidence="8">
    <location>
        <begin position="49"/>
        <end position="73"/>
    </location>
</feature>
<evidence type="ECO:0000313" key="10">
    <source>
        <dbReference type="EMBL" id="MFC6715523.1"/>
    </source>
</evidence>
<feature type="transmembrane region" description="Helical" evidence="8">
    <location>
        <begin position="85"/>
        <end position="105"/>
    </location>
</feature>
<evidence type="ECO:0000256" key="8">
    <source>
        <dbReference type="RuleBase" id="RU363032"/>
    </source>
</evidence>
<protein>
    <submittedName>
        <fullName evidence="10">ABC transporter permease</fullName>
    </submittedName>
</protein>
<reference evidence="11" key="1">
    <citation type="journal article" date="2019" name="Int. J. Syst. Evol. Microbiol.">
        <title>The Global Catalogue of Microorganisms (GCM) 10K type strain sequencing project: providing services to taxonomists for standard genome sequencing and annotation.</title>
        <authorList>
            <consortium name="The Broad Institute Genomics Platform"/>
            <consortium name="The Broad Institute Genome Sequencing Center for Infectious Disease"/>
            <person name="Wu L."/>
            <person name="Ma J."/>
        </authorList>
    </citation>
    <scope>NUCLEOTIDE SEQUENCE [LARGE SCALE GENOMIC DNA]</scope>
    <source>
        <strain evidence="11">NBRC 106593</strain>
    </source>
</reference>
<comment type="subcellular location">
    <subcellularLocation>
        <location evidence="1">Cell inner membrane</location>
        <topology evidence="1">Multi-pass membrane protein</topology>
    </subcellularLocation>
    <subcellularLocation>
        <location evidence="8">Cell membrane</location>
        <topology evidence="8">Multi-pass membrane protein</topology>
    </subcellularLocation>
</comment>
<dbReference type="InterPro" id="IPR035906">
    <property type="entry name" value="MetI-like_sf"/>
</dbReference>
<feature type="transmembrane region" description="Helical" evidence="8">
    <location>
        <begin position="269"/>
        <end position="290"/>
    </location>
</feature>
<keyword evidence="6 8" id="KW-1133">Transmembrane helix</keyword>
<evidence type="ECO:0000256" key="6">
    <source>
        <dbReference type="ARBA" id="ARBA00022989"/>
    </source>
</evidence>
<keyword evidence="7 8" id="KW-0472">Membrane</keyword>
<feature type="transmembrane region" description="Helical" evidence="8">
    <location>
        <begin position="125"/>
        <end position="144"/>
    </location>
</feature>
<name>A0ABW2AXS2_9MICO</name>
<gene>
    <name evidence="10" type="ORF">ACFQBT_17550</name>
</gene>
<keyword evidence="3" id="KW-1003">Cell membrane</keyword>
<dbReference type="Pfam" id="PF00528">
    <property type="entry name" value="BPD_transp_1"/>
    <property type="match status" value="2"/>
</dbReference>
<evidence type="ECO:0000256" key="4">
    <source>
        <dbReference type="ARBA" id="ARBA00022519"/>
    </source>
</evidence>
<dbReference type="PROSITE" id="PS50928">
    <property type="entry name" value="ABC_TM1"/>
    <property type="match status" value="2"/>
</dbReference>